<dbReference type="Gene3D" id="3.40.50.150">
    <property type="entry name" value="Vaccinia Virus protein VP39"/>
    <property type="match status" value="1"/>
</dbReference>
<proteinExistence type="predicted"/>
<dbReference type="EMBL" id="AP017312">
    <property type="protein sequence ID" value="BAU28050.1"/>
    <property type="molecule type" value="Genomic_DNA"/>
</dbReference>
<dbReference type="Proteomes" id="UP000217696">
    <property type="component" value="Chromosome"/>
</dbReference>
<accession>A0A0U5B0D2</accession>
<dbReference type="CDD" id="cd02440">
    <property type="entry name" value="AdoMet_MTases"/>
    <property type="match status" value="1"/>
</dbReference>
<dbReference type="GO" id="GO:0032259">
    <property type="term" value="P:methylation"/>
    <property type="evidence" value="ECO:0007669"/>
    <property type="project" value="UniProtKB-KW"/>
</dbReference>
<protein>
    <submittedName>
        <fullName evidence="3">tRNA (Cmo5U34)-methyltransferase</fullName>
        <ecNumber evidence="3">2.1.1.-</ecNumber>
    </submittedName>
</protein>
<dbReference type="GO" id="GO:0008168">
    <property type="term" value="F:methyltransferase activity"/>
    <property type="evidence" value="ECO:0007669"/>
    <property type="project" value="UniProtKB-KW"/>
</dbReference>
<evidence type="ECO:0000313" key="4">
    <source>
        <dbReference type="Proteomes" id="UP000217696"/>
    </source>
</evidence>
<gene>
    <name evidence="3" type="primary">cmoA</name>
    <name evidence="3" type="ORF">CB4_02224</name>
</gene>
<dbReference type="KEGG" id="asoc:CB4_02224"/>
<name>A0A0U5B0D2_9BACL</name>
<organism evidence="3 4">
    <name type="scientific">Aneurinibacillus soli</name>
    <dbReference type="NCBI Taxonomy" id="1500254"/>
    <lineage>
        <taxon>Bacteria</taxon>
        <taxon>Bacillati</taxon>
        <taxon>Bacillota</taxon>
        <taxon>Bacilli</taxon>
        <taxon>Bacillales</taxon>
        <taxon>Paenibacillaceae</taxon>
        <taxon>Aneurinibacillus group</taxon>
        <taxon>Aneurinibacillus</taxon>
    </lineage>
</organism>
<dbReference type="InterPro" id="IPR029063">
    <property type="entry name" value="SAM-dependent_MTases_sf"/>
</dbReference>
<dbReference type="Pfam" id="PF13649">
    <property type="entry name" value="Methyltransf_25"/>
    <property type="match status" value="1"/>
</dbReference>
<evidence type="ECO:0000256" key="1">
    <source>
        <dbReference type="ARBA" id="ARBA00022603"/>
    </source>
</evidence>
<dbReference type="PANTHER" id="PTHR43861">
    <property type="entry name" value="TRANS-ACONITATE 2-METHYLTRANSFERASE-RELATED"/>
    <property type="match status" value="1"/>
</dbReference>
<evidence type="ECO:0000313" key="3">
    <source>
        <dbReference type="EMBL" id="BAU28050.1"/>
    </source>
</evidence>
<dbReference type="PANTHER" id="PTHR43861:SF1">
    <property type="entry name" value="TRANS-ACONITATE 2-METHYLTRANSFERASE"/>
    <property type="match status" value="1"/>
</dbReference>
<evidence type="ECO:0000256" key="2">
    <source>
        <dbReference type="ARBA" id="ARBA00022679"/>
    </source>
</evidence>
<sequence>MKSWKEEQVVQAFIDVRPGIPYGADQMKIMVHLVAELHGKPASILDLGCGDGITGEVLLQLYPEASGDFIDHSEPMLAKAEERLAAYPSIRIIQADLETEKLSDITNQTYDCIVSSYALHHLTHPRKRSIYEEIYKALNPGGVFLNVEHVASRSERIEAIWDHTLVNHIYEHRRTVEPTVTERDVWNAYINRADRFDNILAPVEDQCSWLRDSGFVDVDIYFKYFELAVFGGRRK</sequence>
<keyword evidence="4" id="KW-1185">Reference proteome</keyword>
<dbReference type="RefSeq" id="WP_157737934.1">
    <property type="nucleotide sequence ID" value="NZ_AP017312.1"/>
</dbReference>
<dbReference type="SUPFAM" id="SSF53335">
    <property type="entry name" value="S-adenosyl-L-methionine-dependent methyltransferases"/>
    <property type="match status" value="1"/>
</dbReference>
<keyword evidence="2 3" id="KW-0808">Transferase</keyword>
<keyword evidence="1 3" id="KW-0489">Methyltransferase</keyword>
<dbReference type="InterPro" id="IPR041698">
    <property type="entry name" value="Methyltransf_25"/>
</dbReference>
<dbReference type="EC" id="2.1.1.-" evidence="3"/>
<dbReference type="AlphaFoldDB" id="A0A0U5B0D2"/>
<reference evidence="3 4" key="1">
    <citation type="submission" date="2015-12" db="EMBL/GenBank/DDBJ databases">
        <title>Genome sequence of Aneurinibacillus soli.</title>
        <authorList>
            <person name="Lee J.S."/>
            <person name="Lee K.C."/>
            <person name="Kim K.K."/>
            <person name="Lee B.W."/>
        </authorList>
    </citation>
    <scope>NUCLEOTIDE SEQUENCE [LARGE SCALE GENOMIC DNA]</scope>
    <source>
        <strain evidence="3 4">CB4</strain>
    </source>
</reference>